<proteinExistence type="predicted"/>
<organism evidence="1">
    <name type="scientific">viral metagenome</name>
    <dbReference type="NCBI Taxonomy" id="1070528"/>
    <lineage>
        <taxon>unclassified sequences</taxon>
        <taxon>metagenomes</taxon>
        <taxon>organismal metagenomes</taxon>
    </lineage>
</organism>
<protein>
    <submittedName>
        <fullName evidence="1">Uncharacterized protein</fullName>
    </submittedName>
</protein>
<sequence>MGYSRDTPGRNILCAILRQCKRPIASGQANRYTSKASAVFLVNVLQRAGVAPESVWVSHGGHRTVQLKCDLWPSVNDQFGDGLRSARWRSRKPATTFKNLTSLIRYQLEDEGLFTEKRGRFGRKRQTNSFYRKKAVGGCGAAGQAAARVARVVPPPLPPVPPPLPRPSAAIHGRSGCGSGAGRGSSTDGAAAKIAGLKELIKQATDAGDYDRLPPLVQQIKALETPAAAASLGKQTAWVDQAGTVPIAMGDGYIEAL</sequence>
<name>A0A6C0KC16_9ZZZZ</name>
<evidence type="ECO:0000313" key="1">
    <source>
        <dbReference type="EMBL" id="QHU15229.1"/>
    </source>
</evidence>
<dbReference type="AlphaFoldDB" id="A0A6C0KC16"/>
<reference evidence="1" key="1">
    <citation type="journal article" date="2020" name="Nature">
        <title>Giant virus diversity and host interactions through global metagenomics.</title>
        <authorList>
            <person name="Schulz F."/>
            <person name="Roux S."/>
            <person name="Paez-Espino D."/>
            <person name="Jungbluth S."/>
            <person name="Walsh D.A."/>
            <person name="Denef V.J."/>
            <person name="McMahon K.D."/>
            <person name="Konstantinidis K.T."/>
            <person name="Eloe-Fadrosh E.A."/>
            <person name="Kyrpides N.C."/>
            <person name="Woyke T."/>
        </authorList>
    </citation>
    <scope>NUCLEOTIDE SEQUENCE</scope>
    <source>
        <strain evidence="1">GVMAG-S-1103017-68</strain>
    </source>
</reference>
<accession>A0A6C0KC16</accession>
<dbReference type="EMBL" id="MN740854">
    <property type="protein sequence ID" value="QHU15229.1"/>
    <property type="molecule type" value="Genomic_DNA"/>
</dbReference>